<reference evidence="2 3" key="1">
    <citation type="submission" date="2023-09" db="EMBL/GenBank/DDBJ databases">
        <authorList>
            <person name="Wang M."/>
        </authorList>
    </citation>
    <scope>NUCLEOTIDE SEQUENCE [LARGE SCALE GENOMIC DNA]</scope>
    <source>
        <strain evidence="2">GT-2023</strain>
        <tissue evidence="2">Liver</tissue>
    </source>
</reference>
<feature type="region of interest" description="Disordered" evidence="1">
    <location>
        <begin position="1"/>
        <end position="28"/>
    </location>
</feature>
<gene>
    <name evidence="2" type="ORF">QQF64_013999</name>
</gene>
<dbReference type="Proteomes" id="UP001558613">
    <property type="component" value="Unassembled WGS sequence"/>
</dbReference>
<name>A0ABR3LSQ7_9TELE</name>
<evidence type="ECO:0000256" key="1">
    <source>
        <dbReference type="SAM" id="MobiDB-lite"/>
    </source>
</evidence>
<protein>
    <submittedName>
        <fullName evidence="2">Uncharacterized protein</fullName>
    </submittedName>
</protein>
<proteinExistence type="predicted"/>
<evidence type="ECO:0000313" key="2">
    <source>
        <dbReference type="EMBL" id="KAL1255938.1"/>
    </source>
</evidence>
<evidence type="ECO:0000313" key="3">
    <source>
        <dbReference type="Proteomes" id="UP001558613"/>
    </source>
</evidence>
<comment type="caution">
    <text evidence="2">The sequence shown here is derived from an EMBL/GenBank/DDBJ whole genome shotgun (WGS) entry which is preliminary data.</text>
</comment>
<sequence>MPSISSASAELRRPLPCSIPPSPLREGRRGVGTGVGLSRLTHVALTLAAVWRMKRRLPYKIDCHIIIGSTCWAGGGDVAADGGKGEASFQRCLLMGFSLCVLNLLLMRERERAFIIIGHYDG</sequence>
<dbReference type="EMBL" id="JAYMGO010000019">
    <property type="protein sequence ID" value="KAL1255938.1"/>
    <property type="molecule type" value="Genomic_DNA"/>
</dbReference>
<keyword evidence="3" id="KW-1185">Reference proteome</keyword>
<accession>A0ABR3LSQ7</accession>
<organism evidence="2 3">
    <name type="scientific">Cirrhinus molitorella</name>
    <name type="common">mud carp</name>
    <dbReference type="NCBI Taxonomy" id="172907"/>
    <lineage>
        <taxon>Eukaryota</taxon>
        <taxon>Metazoa</taxon>
        <taxon>Chordata</taxon>
        <taxon>Craniata</taxon>
        <taxon>Vertebrata</taxon>
        <taxon>Euteleostomi</taxon>
        <taxon>Actinopterygii</taxon>
        <taxon>Neopterygii</taxon>
        <taxon>Teleostei</taxon>
        <taxon>Ostariophysi</taxon>
        <taxon>Cypriniformes</taxon>
        <taxon>Cyprinidae</taxon>
        <taxon>Labeoninae</taxon>
        <taxon>Labeonini</taxon>
        <taxon>Cirrhinus</taxon>
    </lineage>
</organism>